<keyword evidence="1" id="KW-0812">Transmembrane</keyword>
<keyword evidence="1" id="KW-1133">Transmembrane helix</keyword>
<evidence type="ECO:0000313" key="2">
    <source>
        <dbReference type="EMBL" id="KKR78717.1"/>
    </source>
</evidence>
<evidence type="ECO:0000256" key="1">
    <source>
        <dbReference type="SAM" id="Phobius"/>
    </source>
</evidence>
<dbReference type="AlphaFoldDB" id="A0A0G0WTK0"/>
<organism evidence="2 3">
    <name type="scientific">Candidatus Nomurabacteria bacterium GW2011_GWA2_40_9</name>
    <dbReference type="NCBI Taxonomy" id="1618734"/>
    <lineage>
        <taxon>Bacteria</taxon>
        <taxon>Candidatus Nomuraibacteriota</taxon>
    </lineage>
</organism>
<comment type="caution">
    <text evidence="2">The sequence shown here is derived from an EMBL/GenBank/DDBJ whole genome shotgun (WGS) entry which is preliminary data.</text>
</comment>
<reference evidence="2 3" key="1">
    <citation type="journal article" date="2015" name="Nature">
        <title>rRNA introns, odd ribosomes, and small enigmatic genomes across a large radiation of phyla.</title>
        <authorList>
            <person name="Brown C.T."/>
            <person name="Hug L.A."/>
            <person name="Thomas B.C."/>
            <person name="Sharon I."/>
            <person name="Castelle C.J."/>
            <person name="Singh A."/>
            <person name="Wilkins M.J."/>
            <person name="Williams K.H."/>
            <person name="Banfield J.F."/>
        </authorList>
    </citation>
    <scope>NUCLEOTIDE SEQUENCE [LARGE SCALE GENOMIC DNA]</scope>
</reference>
<dbReference type="EMBL" id="LBZW01000028">
    <property type="protein sequence ID" value="KKR78717.1"/>
    <property type="molecule type" value="Genomic_DNA"/>
</dbReference>
<dbReference type="Proteomes" id="UP000034749">
    <property type="component" value="Unassembled WGS sequence"/>
</dbReference>
<sequence>MKRRKYLLAILAAAVICGAIWHGILWLLNAKTGWHIGLAVIGFPTFFLSMSLLARPDTRLESDGRAENG</sequence>
<protein>
    <submittedName>
        <fullName evidence="2">Uncharacterized protein</fullName>
    </submittedName>
</protein>
<feature type="transmembrane region" description="Helical" evidence="1">
    <location>
        <begin position="34"/>
        <end position="54"/>
    </location>
</feature>
<name>A0A0G0WTK0_9BACT</name>
<evidence type="ECO:0000313" key="3">
    <source>
        <dbReference type="Proteomes" id="UP000034749"/>
    </source>
</evidence>
<gene>
    <name evidence="2" type="ORF">UU24_C0028G0002</name>
</gene>
<feature type="transmembrane region" description="Helical" evidence="1">
    <location>
        <begin position="7"/>
        <end position="28"/>
    </location>
</feature>
<keyword evidence="1" id="KW-0472">Membrane</keyword>
<accession>A0A0G0WTK0</accession>
<proteinExistence type="predicted"/>